<accession>A0ABR1X4M4</accession>
<dbReference type="SMART" id="SM00220">
    <property type="entry name" value="S_TKc"/>
    <property type="match status" value="1"/>
</dbReference>
<dbReference type="PANTHER" id="PTHR24359">
    <property type="entry name" value="SERINE/THREONINE-PROTEIN KINASE SBK1"/>
    <property type="match status" value="1"/>
</dbReference>
<keyword evidence="4" id="KW-1185">Reference proteome</keyword>
<feature type="compositionally biased region" description="Polar residues" evidence="1">
    <location>
        <begin position="617"/>
        <end position="628"/>
    </location>
</feature>
<proteinExistence type="predicted"/>
<evidence type="ECO:0000313" key="4">
    <source>
        <dbReference type="Proteomes" id="UP001433268"/>
    </source>
</evidence>
<comment type="caution">
    <text evidence="3">The sequence shown here is derived from an EMBL/GenBank/DDBJ whole genome shotgun (WGS) entry which is preliminary data.</text>
</comment>
<feature type="region of interest" description="Disordered" evidence="1">
    <location>
        <begin position="559"/>
        <end position="644"/>
    </location>
</feature>
<dbReference type="PROSITE" id="PS50011">
    <property type="entry name" value="PROTEIN_KINASE_DOM"/>
    <property type="match status" value="1"/>
</dbReference>
<dbReference type="Gene3D" id="1.10.510.10">
    <property type="entry name" value="Transferase(Phosphotransferase) domain 1"/>
    <property type="match status" value="1"/>
</dbReference>
<organism evidence="3 4">
    <name type="scientific">Apiospora hydei</name>
    <dbReference type="NCBI Taxonomy" id="1337664"/>
    <lineage>
        <taxon>Eukaryota</taxon>
        <taxon>Fungi</taxon>
        <taxon>Dikarya</taxon>
        <taxon>Ascomycota</taxon>
        <taxon>Pezizomycotina</taxon>
        <taxon>Sordariomycetes</taxon>
        <taxon>Xylariomycetidae</taxon>
        <taxon>Amphisphaeriales</taxon>
        <taxon>Apiosporaceae</taxon>
        <taxon>Apiospora</taxon>
    </lineage>
</organism>
<feature type="compositionally biased region" description="Basic and acidic residues" evidence="1">
    <location>
        <begin position="567"/>
        <end position="587"/>
    </location>
</feature>
<feature type="domain" description="Protein kinase" evidence="2">
    <location>
        <begin position="109"/>
        <end position="517"/>
    </location>
</feature>
<evidence type="ECO:0000259" key="2">
    <source>
        <dbReference type="PROSITE" id="PS50011"/>
    </source>
</evidence>
<dbReference type="SUPFAM" id="SSF56112">
    <property type="entry name" value="Protein kinase-like (PK-like)"/>
    <property type="match status" value="1"/>
</dbReference>
<dbReference type="PANTHER" id="PTHR24359:SF37">
    <property type="entry name" value="PROTEIN KINASE DOMAIN-CONTAINING PROTEIN"/>
    <property type="match status" value="1"/>
</dbReference>
<protein>
    <recommendedName>
        <fullName evidence="2">Protein kinase domain-containing protein</fullName>
    </recommendedName>
</protein>
<feature type="compositionally biased region" description="Polar residues" evidence="1">
    <location>
        <begin position="588"/>
        <end position="600"/>
    </location>
</feature>
<name>A0ABR1X4M4_9PEZI</name>
<evidence type="ECO:0000256" key="1">
    <source>
        <dbReference type="SAM" id="MobiDB-lite"/>
    </source>
</evidence>
<dbReference type="InterPro" id="IPR000719">
    <property type="entry name" value="Prot_kinase_dom"/>
</dbReference>
<dbReference type="GeneID" id="92042699"/>
<dbReference type="Proteomes" id="UP001433268">
    <property type="component" value="Unassembled WGS sequence"/>
</dbReference>
<dbReference type="Pfam" id="PF00069">
    <property type="entry name" value="Pkinase"/>
    <property type="match status" value="1"/>
</dbReference>
<dbReference type="RefSeq" id="XP_066673257.1">
    <property type="nucleotide sequence ID" value="XM_066809639.1"/>
</dbReference>
<reference evidence="3 4" key="1">
    <citation type="submission" date="2023-01" db="EMBL/GenBank/DDBJ databases">
        <title>Analysis of 21 Apiospora genomes using comparative genomics revels a genus with tremendous synthesis potential of carbohydrate active enzymes and secondary metabolites.</title>
        <authorList>
            <person name="Sorensen T."/>
        </authorList>
    </citation>
    <scope>NUCLEOTIDE SEQUENCE [LARGE SCALE GENOMIC DNA]</scope>
    <source>
        <strain evidence="3 4">CBS 114990</strain>
    </source>
</reference>
<sequence length="687" mass="78243">MITTPSEGSKTGAKKTFGIFSMIDRVDLIEEFIESQPRHCDDELPFKSQDLPLNDQSCKHEFLRGVQDFVLNEILNIQWHFLAPVFRRNGPGSSVQNLSEGVILPISEIKEQRPLDIGHSGTVAKVMVHADHYVHEQESGHFTNAGRPALDSNGMMPCAIKQLHLVGGERYQGHYKDACEKEFDNLLRVRELRHDNLIELLFGYMYKERCYLVFPWADGNLGSFWRDHFPTADMLGPQDHLAKWIFSQAQGLVEGLELVHGNGAGSAPSGQGAATHGTHGDLKPQNILWFMGQSKLDELPNLGHLKISDFGGTQFHRKVSKSRVNWNELHTTDTYQAPETVTGYMVGQRYDLWSLGCVLLEFATWFIQGWQGVDNFSKARSVDSDPSDASTHNNGILLERYEKRRQRSNWADYNRHSTWPADTFFYLLPQGAQRHVFGARLKRSVQNASSHSVLCYHMICHKTLANHKWQHLNDLYKHAKCSRFCADFLKVIEECFLRMNKKNRVSTNEILQRFEKIKRAGESDTEYWTEPPKTPVRARTNLSDLVAEEPDLEGILEASYHSSQRRNSPEDGHYVEQDENNHRDQSPDRSQMAVSNTEAPQKTGYLVPIKMEEGNKRNSYTSSQTAVSLGSVPGDFPRSTDGYKTGIVDEMGTAEARVGSRKRDRMKGCIKRLDNCIRAFVQETFFD</sequence>
<dbReference type="InterPro" id="IPR011009">
    <property type="entry name" value="Kinase-like_dom_sf"/>
</dbReference>
<evidence type="ECO:0000313" key="3">
    <source>
        <dbReference type="EMBL" id="KAK8090363.1"/>
    </source>
</evidence>
<gene>
    <name evidence="3" type="ORF">PG997_005324</name>
</gene>
<dbReference type="EMBL" id="JAQQWN010000004">
    <property type="protein sequence ID" value="KAK8090363.1"/>
    <property type="molecule type" value="Genomic_DNA"/>
</dbReference>